<evidence type="ECO:0000256" key="1">
    <source>
        <dbReference type="ARBA" id="ARBA00002901"/>
    </source>
</evidence>
<dbReference type="Gene3D" id="3.90.105.10">
    <property type="entry name" value="Molybdopterin biosynthesis moea protein, domain 2"/>
    <property type="match status" value="1"/>
</dbReference>
<comment type="pathway">
    <text evidence="2 6">Cofactor biosynthesis; molybdopterin biosynthesis.</text>
</comment>
<dbReference type="InterPro" id="IPR005111">
    <property type="entry name" value="MoeA_C_domain_IV"/>
</dbReference>
<dbReference type="SMART" id="SM00852">
    <property type="entry name" value="MoCF_biosynth"/>
    <property type="match status" value="1"/>
</dbReference>
<dbReference type="InterPro" id="IPR001453">
    <property type="entry name" value="MoaB/Mog_dom"/>
</dbReference>
<dbReference type="RefSeq" id="WP_099036612.1">
    <property type="nucleotide sequence ID" value="NZ_BMGJ01000020.1"/>
</dbReference>
<evidence type="ECO:0000256" key="4">
    <source>
        <dbReference type="ARBA" id="ARBA00023150"/>
    </source>
</evidence>
<dbReference type="NCBIfam" id="TIGR00177">
    <property type="entry name" value="molyb_syn"/>
    <property type="match status" value="1"/>
</dbReference>
<sequence length="414" mass="44236">MTDCFTNGLLNVEQAMDKMLSALAPATTESQNIPLEQACGRILSEPVRSEFSVPPFDNSAMDGYALRAADLKQSNTLRLIGKSFAGEPFNRALDAGQTVRIMTGAVIPDGADAVVMQENCQAEGDNITFNSAVKAGDNIRRAGEDISTGDVVLPQGHKISPVDIGLLASLGIAEVTVYRPLRVALFSSGDELVLPGNPLKQGQIYDSNRAALRAMLEKMDIEVIDLGLIPDDKKHLEEAMQRGAHSADAMISSGGVSVGEADYTKEVLEQLGQVSFWKLAIKPGKPFAFGKVDDCAFFGLPGNPVSALVTFHQLVTPALALLGGQMPQQSLSLSATSSDKLKKRPGRMDLQRGICWQDENGALMVKSSGKQGSGLLTSISKANCFIRLPRDCGDIEAGERVQIQLFDGLLSSKN</sequence>
<evidence type="ECO:0000259" key="7">
    <source>
        <dbReference type="SMART" id="SM00852"/>
    </source>
</evidence>
<comment type="similarity">
    <text evidence="3 6">Belongs to the MoeA family.</text>
</comment>
<keyword evidence="6" id="KW-0500">Molybdenum</keyword>
<accession>A0ABQ1RQ83</accession>
<dbReference type="Gene3D" id="3.40.980.10">
    <property type="entry name" value="MoaB/Mog-like domain"/>
    <property type="match status" value="1"/>
</dbReference>
<dbReference type="InterPro" id="IPR036688">
    <property type="entry name" value="MoeA_C_domain_IV_sf"/>
</dbReference>
<dbReference type="InterPro" id="IPR038987">
    <property type="entry name" value="MoeA-like"/>
</dbReference>
<keyword evidence="9" id="KW-1185">Reference proteome</keyword>
<organism evidence="8 9">
    <name type="scientific">Lacimicrobium alkaliphilum</name>
    <dbReference type="NCBI Taxonomy" id="1526571"/>
    <lineage>
        <taxon>Bacteria</taxon>
        <taxon>Pseudomonadati</taxon>
        <taxon>Pseudomonadota</taxon>
        <taxon>Gammaproteobacteria</taxon>
        <taxon>Alteromonadales</taxon>
        <taxon>Alteromonadaceae</taxon>
        <taxon>Lacimicrobium</taxon>
    </lineage>
</organism>
<dbReference type="Pfam" id="PF00994">
    <property type="entry name" value="MoCF_biosynth"/>
    <property type="match status" value="1"/>
</dbReference>
<feature type="domain" description="MoaB/Mog" evidence="7">
    <location>
        <begin position="184"/>
        <end position="321"/>
    </location>
</feature>
<keyword evidence="6" id="KW-0479">Metal-binding</keyword>
<name>A0ABQ1RQ83_9ALTE</name>
<dbReference type="InterPro" id="IPR036425">
    <property type="entry name" value="MoaB/Mog-like_dom_sf"/>
</dbReference>
<evidence type="ECO:0000256" key="3">
    <source>
        <dbReference type="ARBA" id="ARBA00010763"/>
    </source>
</evidence>
<comment type="caution">
    <text evidence="8">The sequence shown here is derived from an EMBL/GenBank/DDBJ whole genome shotgun (WGS) entry which is preliminary data.</text>
</comment>
<dbReference type="EC" id="2.10.1.1" evidence="6"/>
<dbReference type="SUPFAM" id="SSF53218">
    <property type="entry name" value="Molybdenum cofactor biosynthesis proteins"/>
    <property type="match status" value="1"/>
</dbReference>
<dbReference type="Pfam" id="PF03454">
    <property type="entry name" value="MoeA_C"/>
    <property type="match status" value="1"/>
</dbReference>
<evidence type="ECO:0000256" key="5">
    <source>
        <dbReference type="ARBA" id="ARBA00047317"/>
    </source>
</evidence>
<dbReference type="EMBL" id="BMGJ01000020">
    <property type="protein sequence ID" value="GGD77769.1"/>
    <property type="molecule type" value="Genomic_DNA"/>
</dbReference>
<keyword evidence="4 6" id="KW-0501">Molybdenum cofactor biosynthesis</keyword>
<gene>
    <name evidence="8" type="ORF">GCM10011357_36070</name>
</gene>
<evidence type="ECO:0000313" key="8">
    <source>
        <dbReference type="EMBL" id="GGD77769.1"/>
    </source>
</evidence>
<dbReference type="Gene3D" id="2.40.340.10">
    <property type="entry name" value="MoeA, C-terminal, domain IV"/>
    <property type="match status" value="1"/>
</dbReference>
<dbReference type="InterPro" id="IPR005110">
    <property type="entry name" value="MoeA_linker/N"/>
</dbReference>
<dbReference type="InterPro" id="IPR008284">
    <property type="entry name" value="MoCF_biosynth_CS"/>
</dbReference>
<evidence type="ECO:0000313" key="9">
    <source>
        <dbReference type="Proteomes" id="UP000614272"/>
    </source>
</evidence>
<dbReference type="Proteomes" id="UP000614272">
    <property type="component" value="Unassembled WGS sequence"/>
</dbReference>
<comment type="cofactor">
    <cofactor evidence="6">
        <name>Mg(2+)</name>
        <dbReference type="ChEBI" id="CHEBI:18420"/>
    </cofactor>
</comment>
<dbReference type="PANTHER" id="PTHR10192:SF5">
    <property type="entry name" value="GEPHYRIN"/>
    <property type="match status" value="1"/>
</dbReference>
<dbReference type="NCBIfam" id="NF007960">
    <property type="entry name" value="PRK10680.1"/>
    <property type="match status" value="1"/>
</dbReference>
<evidence type="ECO:0000256" key="2">
    <source>
        <dbReference type="ARBA" id="ARBA00005046"/>
    </source>
</evidence>
<dbReference type="Gene3D" id="2.170.190.11">
    <property type="entry name" value="Molybdopterin biosynthesis moea protein, domain 3"/>
    <property type="match status" value="1"/>
</dbReference>
<protein>
    <recommendedName>
        <fullName evidence="6">Molybdopterin molybdenumtransferase</fullName>
        <ecNumber evidence="6">2.10.1.1</ecNumber>
    </recommendedName>
</protein>
<dbReference type="CDD" id="cd00887">
    <property type="entry name" value="MoeA"/>
    <property type="match status" value="1"/>
</dbReference>
<comment type="catalytic activity">
    <reaction evidence="5">
        <text>adenylyl-molybdopterin + molybdate = Mo-molybdopterin + AMP + H(+)</text>
        <dbReference type="Rhea" id="RHEA:35047"/>
        <dbReference type="ChEBI" id="CHEBI:15378"/>
        <dbReference type="ChEBI" id="CHEBI:36264"/>
        <dbReference type="ChEBI" id="CHEBI:62727"/>
        <dbReference type="ChEBI" id="CHEBI:71302"/>
        <dbReference type="ChEBI" id="CHEBI:456215"/>
        <dbReference type="EC" id="2.10.1.1"/>
    </reaction>
</comment>
<keyword evidence="6" id="KW-0808">Transferase</keyword>
<reference evidence="9" key="1">
    <citation type="journal article" date="2019" name="Int. J. Syst. Evol. Microbiol.">
        <title>The Global Catalogue of Microorganisms (GCM) 10K type strain sequencing project: providing services to taxonomists for standard genome sequencing and annotation.</title>
        <authorList>
            <consortium name="The Broad Institute Genomics Platform"/>
            <consortium name="The Broad Institute Genome Sequencing Center for Infectious Disease"/>
            <person name="Wu L."/>
            <person name="Ma J."/>
        </authorList>
    </citation>
    <scope>NUCLEOTIDE SEQUENCE [LARGE SCALE GENOMIC DNA]</scope>
    <source>
        <strain evidence="9">CGMCC 1.12923</strain>
    </source>
</reference>
<dbReference type="PROSITE" id="PS01079">
    <property type="entry name" value="MOCF_BIOSYNTHESIS_2"/>
    <property type="match status" value="1"/>
</dbReference>
<dbReference type="NCBIfam" id="NF045515">
    <property type="entry name" value="Glp_gephyrin"/>
    <property type="match status" value="1"/>
</dbReference>
<dbReference type="PANTHER" id="PTHR10192">
    <property type="entry name" value="MOLYBDOPTERIN BIOSYNTHESIS PROTEIN"/>
    <property type="match status" value="1"/>
</dbReference>
<dbReference type="SUPFAM" id="SSF63882">
    <property type="entry name" value="MoeA N-terminal region -like"/>
    <property type="match status" value="1"/>
</dbReference>
<keyword evidence="6" id="KW-0460">Magnesium</keyword>
<proteinExistence type="inferred from homology"/>
<dbReference type="InterPro" id="IPR036135">
    <property type="entry name" value="MoeA_linker/N_sf"/>
</dbReference>
<dbReference type="SUPFAM" id="SSF63867">
    <property type="entry name" value="MoeA C-terminal domain-like"/>
    <property type="match status" value="1"/>
</dbReference>
<dbReference type="Pfam" id="PF03453">
    <property type="entry name" value="MoeA_N"/>
    <property type="match status" value="1"/>
</dbReference>
<evidence type="ECO:0000256" key="6">
    <source>
        <dbReference type="RuleBase" id="RU365090"/>
    </source>
</evidence>
<comment type="function">
    <text evidence="1 6">Catalyzes the insertion of molybdate into adenylated molybdopterin with the concomitant release of AMP.</text>
</comment>